<reference evidence="2" key="2">
    <citation type="submission" date="2020-10" db="EMBL/GenBank/DDBJ databases">
        <authorList>
            <person name="Peck L.D."/>
            <person name="Nowell R.W."/>
            <person name="Flood J."/>
            <person name="Ryan M.J."/>
            <person name="Barraclough T.G."/>
        </authorList>
    </citation>
    <scope>NUCLEOTIDE SEQUENCE</scope>
    <source>
        <strain evidence="2">IMI 127659i</strain>
    </source>
</reference>
<evidence type="ECO:0000313" key="2">
    <source>
        <dbReference type="EMBL" id="KAG5760634.1"/>
    </source>
</evidence>
<comment type="caution">
    <text evidence="2">The sequence shown here is derived from an EMBL/GenBank/DDBJ whole genome shotgun (WGS) entry which is preliminary data.</text>
</comment>
<dbReference type="InterPro" id="IPR027974">
    <property type="entry name" value="DUF4470"/>
</dbReference>
<reference evidence="2" key="1">
    <citation type="journal article" date="2020" name="bioRxiv">
        <title>Historical genomics reveals the evolutionary mechanisms behind multiple outbreaks of the host-specific coffee wilt pathogen Fusarium xylarioides.</title>
        <authorList>
            <person name="Peck D."/>
            <person name="Nowell R.W."/>
            <person name="Flood J."/>
            <person name="Ryan M.J."/>
            <person name="Barraclough T.G."/>
        </authorList>
    </citation>
    <scope>NUCLEOTIDE SEQUENCE</scope>
    <source>
        <strain evidence="2">IMI 127659i</strain>
    </source>
</reference>
<gene>
    <name evidence="2" type="ORF">H9Q72_011254</name>
</gene>
<dbReference type="EMBL" id="JADFTT010000525">
    <property type="protein sequence ID" value="KAG5760634.1"/>
    <property type="molecule type" value="Genomic_DNA"/>
</dbReference>
<feature type="domain" description="DUF4470" evidence="1">
    <location>
        <begin position="90"/>
        <end position="186"/>
    </location>
</feature>
<dbReference type="OrthoDB" id="5282002at2759"/>
<evidence type="ECO:0000313" key="3">
    <source>
        <dbReference type="Proteomes" id="UP000750502"/>
    </source>
</evidence>
<dbReference type="Proteomes" id="UP000750502">
    <property type="component" value="Unassembled WGS sequence"/>
</dbReference>
<proteinExistence type="predicted"/>
<name>A0A9P7HP50_9HYPO</name>
<dbReference type="Pfam" id="PF14737">
    <property type="entry name" value="DUF4470"/>
    <property type="match status" value="1"/>
</dbReference>
<evidence type="ECO:0000259" key="1">
    <source>
        <dbReference type="Pfam" id="PF14737"/>
    </source>
</evidence>
<keyword evidence="3" id="KW-1185">Reference proteome</keyword>
<organism evidence="2 3">
    <name type="scientific">Fusarium xylarioides</name>
    <dbReference type="NCBI Taxonomy" id="221167"/>
    <lineage>
        <taxon>Eukaryota</taxon>
        <taxon>Fungi</taxon>
        <taxon>Dikarya</taxon>
        <taxon>Ascomycota</taxon>
        <taxon>Pezizomycotina</taxon>
        <taxon>Sordariomycetes</taxon>
        <taxon>Hypocreomycetidae</taxon>
        <taxon>Hypocreales</taxon>
        <taxon>Nectriaceae</taxon>
        <taxon>Fusarium</taxon>
        <taxon>Fusarium fujikuroi species complex</taxon>
    </lineage>
</organism>
<dbReference type="AlphaFoldDB" id="A0A9P7HP50"/>
<protein>
    <recommendedName>
        <fullName evidence="1">DUF4470 domain-containing protein</fullName>
    </recommendedName>
</protein>
<accession>A0A9P7HP50</accession>
<sequence length="539" mass="61257">MATPSLPCANHRPYGTSCQNAGTSGCIHCRLVVVSSKCQEAHWPFHEAHCTSPMNSDKWKPAWVLEKRTPSFIRAVNDPSPAPVRGTSCLWGGVPALDILKLDTNEGESYEAKLSLLFAASGDMRNVVKTIAELPPEWDQPIDTTMNDSDLAVVARNAIILFIAFSAEDESEAIDCIIHMWYSSRIRESDRAILEQRIRPEIQAVTDQIKGLPANMLFKKDWSRGKLSLRLSLTKAAWDKLLSYTTVPEGLTMERANRIRNAYLFTIPSHRVPKKRFREDGILRPFGAQGSEFSIPNPTFFQSPFHWPMLDWSDPLYGWSMKEVDETENGPATFDIYGKLLTYLRSVLRTFMSHMKNTEISLKLLNVEATELTSQLEWGSFDRIEVSNICDNIHLGTRRTVLHMAPLLRSSADNPHATLITLFQTTISNEMTKEDRDDLLMGGRAYNEAFAVLSDNHPMGPLNTEWDGLVVQAMHASAWFRTFDHIYDKITPKPKLHDYPVEFNVEIKDQNTIIEKLPFRLKRRVGQEDAKQELLCMMV</sequence>